<comment type="caution">
    <text evidence="9">The sequence shown here is derived from an EMBL/GenBank/DDBJ whole genome shotgun (WGS) entry which is preliminary data.</text>
</comment>
<dbReference type="OrthoDB" id="9802667at2"/>
<dbReference type="InterPro" id="IPR031337">
    <property type="entry name" value="KDPG/KHG_AS_1"/>
</dbReference>
<keyword evidence="7" id="KW-0704">Schiff base</keyword>
<dbReference type="NCBIfam" id="NF004325">
    <property type="entry name" value="PRK05718.1"/>
    <property type="match status" value="1"/>
</dbReference>
<evidence type="ECO:0000313" key="9">
    <source>
        <dbReference type="EMBL" id="TCS81130.1"/>
    </source>
</evidence>
<dbReference type="AlphaFoldDB" id="A0A4R3KDK9"/>
<dbReference type="GO" id="GO:0008675">
    <property type="term" value="F:2-dehydro-3-deoxy-phosphogluconate aldolase activity"/>
    <property type="evidence" value="ECO:0007669"/>
    <property type="project" value="UniProtKB-EC"/>
</dbReference>
<dbReference type="Proteomes" id="UP000295726">
    <property type="component" value="Unassembled WGS sequence"/>
</dbReference>
<dbReference type="InterPro" id="IPR031338">
    <property type="entry name" value="KDPG/KHG_AS_2"/>
</dbReference>
<dbReference type="EC" id="4.1.2.14" evidence="5"/>
<dbReference type="InterPro" id="IPR013785">
    <property type="entry name" value="Aldolase_TIM"/>
</dbReference>
<evidence type="ECO:0000256" key="3">
    <source>
        <dbReference type="ARBA" id="ARBA00006906"/>
    </source>
</evidence>
<dbReference type="RefSeq" id="WP_132379228.1">
    <property type="nucleotide sequence ID" value="NZ_DAISCH010000045.1"/>
</dbReference>
<dbReference type="InterPro" id="IPR000887">
    <property type="entry name" value="Aldlse_KDPG_KHG"/>
</dbReference>
<comment type="pathway">
    <text evidence="2">Carbohydrate acid metabolism; 2-dehydro-3-deoxy-D-gluconate degradation; D-glyceraldehyde 3-phosphate and pyruvate from 2-dehydro-3-deoxy-D-gluconate: step 2/2.</text>
</comment>
<dbReference type="EMBL" id="SLZZ01000004">
    <property type="protein sequence ID" value="TCS81130.1"/>
    <property type="molecule type" value="Genomic_DNA"/>
</dbReference>
<comment type="similarity">
    <text evidence="3">Belongs to the KHG/KDPG aldolase family.</text>
</comment>
<dbReference type="NCBIfam" id="TIGR01182">
    <property type="entry name" value="eda"/>
    <property type="match status" value="1"/>
</dbReference>
<dbReference type="PANTHER" id="PTHR30246:SF1">
    <property type="entry name" value="2-DEHYDRO-3-DEOXY-6-PHOSPHOGALACTONATE ALDOLASE-RELATED"/>
    <property type="match status" value="1"/>
</dbReference>
<dbReference type="PROSITE" id="PS00159">
    <property type="entry name" value="ALDOLASE_KDPG_KHG_1"/>
    <property type="match status" value="1"/>
</dbReference>
<comment type="catalytic activity">
    <reaction evidence="1">
        <text>2-dehydro-3-deoxy-6-phospho-D-gluconate = D-glyceraldehyde 3-phosphate + pyruvate</text>
        <dbReference type="Rhea" id="RHEA:17089"/>
        <dbReference type="ChEBI" id="CHEBI:15361"/>
        <dbReference type="ChEBI" id="CHEBI:57569"/>
        <dbReference type="ChEBI" id="CHEBI:59776"/>
        <dbReference type="EC" id="4.1.2.14"/>
    </reaction>
</comment>
<dbReference type="SUPFAM" id="SSF51569">
    <property type="entry name" value="Aldolase"/>
    <property type="match status" value="1"/>
</dbReference>
<name>A0A4R3KDK9_9FIRM</name>
<evidence type="ECO:0000313" key="10">
    <source>
        <dbReference type="Proteomes" id="UP000295726"/>
    </source>
</evidence>
<reference evidence="9 10" key="1">
    <citation type="submission" date="2019-03" db="EMBL/GenBank/DDBJ databases">
        <title>Genomic Encyclopedia of Type Strains, Phase IV (KMG-IV): sequencing the most valuable type-strain genomes for metagenomic binning, comparative biology and taxonomic classification.</title>
        <authorList>
            <person name="Goeker M."/>
        </authorList>
    </citation>
    <scope>NUCLEOTIDE SEQUENCE [LARGE SCALE GENOMIC DNA]</scope>
    <source>
        <strain evidence="9 10">DSM 29489</strain>
    </source>
</reference>
<comment type="subunit">
    <text evidence="4">Homotrimer.</text>
</comment>
<keyword evidence="8" id="KW-0119">Carbohydrate metabolism</keyword>
<evidence type="ECO:0000256" key="8">
    <source>
        <dbReference type="ARBA" id="ARBA00023277"/>
    </source>
</evidence>
<accession>A0A4R3KDK9</accession>
<dbReference type="CDD" id="cd00452">
    <property type="entry name" value="KDPG_aldolase"/>
    <property type="match status" value="1"/>
</dbReference>
<evidence type="ECO:0000256" key="5">
    <source>
        <dbReference type="ARBA" id="ARBA00013063"/>
    </source>
</evidence>
<dbReference type="PROSITE" id="PS00160">
    <property type="entry name" value="ALDOLASE_KDPG_KHG_2"/>
    <property type="match status" value="1"/>
</dbReference>
<evidence type="ECO:0000256" key="1">
    <source>
        <dbReference type="ARBA" id="ARBA00000654"/>
    </source>
</evidence>
<evidence type="ECO:0000256" key="7">
    <source>
        <dbReference type="ARBA" id="ARBA00023270"/>
    </source>
</evidence>
<evidence type="ECO:0000256" key="2">
    <source>
        <dbReference type="ARBA" id="ARBA00004736"/>
    </source>
</evidence>
<dbReference type="PANTHER" id="PTHR30246">
    <property type="entry name" value="2-KETO-3-DEOXY-6-PHOSPHOGLUCONATE ALDOLASE"/>
    <property type="match status" value="1"/>
</dbReference>
<evidence type="ECO:0000256" key="6">
    <source>
        <dbReference type="ARBA" id="ARBA00023239"/>
    </source>
</evidence>
<protein>
    <recommendedName>
        <fullName evidence="5">2-dehydro-3-deoxy-phosphogluconate aldolase</fullName>
        <ecNumber evidence="5">4.1.2.14</ecNumber>
    </recommendedName>
</protein>
<dbReference type="Gene3D" id="3.20.20.70">
    <property type="entry name" value="Aldolase class I"/>
    <property type="match status" value="1"/>
</dbReference>
<proteinExistence type="inferred from homology"/>
<gene>
    <name evidence="9" type="ORF">EDD59_10454</name>
</gene>
<organism evidence="9 10">
    <name type="scientific">Muricomes intestini</name>
    <dbReference type="NCBI Taxonomy" id="1796634"/>
    <lineage>
        <taxon>Bacteria</taxon>
        <taxon>Bacillati</taxon>
        <taxon>Bacillota</taxon>
        <taxon>Clostridia</taxon>
        <taxon>Lachnospirales</taxon>
        <taxon>Lachnospiraceae</taxon>
        <taxon>Muricomes</taxon>
    </lineage>
</organism>
<keyword evidence="6" id="KW-0456">Lyase</keyword>
<evidence type="ECO:0000256" key="4">
    <source>
        <dbReference type="ARBA" id="ARBA00011233"/>
    </source>
</evidence>
<dbReference type="Pfam" id="PF01081">
    <property type="entry name" value="Aldolase"/>
    <property type="match status" value="1"/>
</dbReference>
<sequence length="210" mass="22323">MSETNLLAQIAEKKIVPVVKLDYADQAQPLGEALCSGGLPVAEITFRTDAAEESIKTMKKEFPEMTVGAGTVVNAEQAKRAVDAGAAFLVSPGISRPVIEFALDNHLPVFPGICTPSEVMIAMEYGLPVVKFFPAGQYGGLSTIKALAAPFPTIKFMPTGGINASNILDFLAFDKVIACGGSWMVKDSFIREGNFDEITRLTAEAVALAH</sequence>
<keyword evidence="10" id="KW-1185">Reference proteome</keyword>